<reference evidence="6" key="1">
    <citation type="submission" date="2017-03" db="EMBL/GenBank/DDBJ databases">
        <authorList>
            <person name="Herbold C."/>
        </authorList>
    </citation>
    <scope>NUCLEOTIDE SEQUENCE [LARGE SCALE GENOMIC DNA]</scope>
</reference>
<keyword evidence="6" id="KW-1185">Reference proteome</keyword>
<dbReference type="InterPro" id="IPR008972">
    <property type="entry name" value="Cupredoxin"/>
</dbReference>
<accession>A0A2H1FI29</accession>
<dbReference type="OrthoDB" id="11836at2157"/>
<evidence type="ECO:0000256" key="3">
    <source>
        <dbReference type="SAM" id="Phobius"/>
    </source>
</evidence>
<dbReference type="SUPFAM" id="SSF49503">
    <property type="entry name" value="Cupredoxins"/>
    <property type="match status" value="1"/>
</dbReference>
<evidence type="ECO:0000313" key="5">
    <source>
        <dbReference type="EMBL" id="SMH72342.1"/>
    </source>
</evidence>
<dbReference type="Pfam" id="PF00127">
    <property type="entry name" value="Copper-bind"/>
    <property type="match status" value="1"/>
</dbReference>
<dbReference type="GO" id="GO:0005507">
    <property type="term" value="F:copper ion binding"/>
    <property type="evidence" value="ECO:0007669"/>
    <property type="project" value="InterPro"/>
</dbReference>
<feature type="domain" description="Blue (type 1) copper" evidence="4">
    <location>
        <begin position="67"/>
        <end position="152"/>
    </location>
</feature>
<dbReference type="PANTHER" id="PTHR36507">
    <property type="entry name" value="BLL1555 PROTEIN"/>
    <property type="match status" value="1"/>
</dbReference>
<dbReference type="AlphaFoldDB" id="A0A2H1FI29"/>
<dbReference type="InterPro" id="IPR052721">
    <property type="entry name" value="ET_Amicyanin"/>
</dbReference>
<gene>
    <name evidence="5" type="ORF">NCS_30182</name>
</gene>
<dbReference type="Gene3D" id="2.60.40.420">
    <property type="entry name" value="Cupredoxins - blue copper proteins"/>
    <property type="match status" value="1"/>
</dbReference>
<keyword evidence="1" id="KW-0479">Metal-binding</keyword>
<protein>
    <submittedName>
        <fullName evidence="5">Copper binding protein, plastocyanin/azurin family</fullName>
    </submittedName>
</protein>
<name>A0A2H1FI29_9ARCH</name>
<dbReference type="PANTHER" id="PTHR36507:SF1">
    <property type="entry name" value="BLL1555 PROTEIN"/>
    <property type="match status" value="1"/>
</dbReference>
<keyword evidence="2" id="KW-0186">Copper</keyword>
<sequence>MSLPSSSHAYGIGLIAVIVGAAIGVSYYQLYFIPEFNAKPIIPDKILHPGDKTTIIIVPGAENQAQEQNFVPKKIEAQLGVNNLVIWKNTSPDTGHTVTPDQNSLFTDSYSGKFGSPGIIKPGKTYQFLFTQEATIKYHCDPHPWMTGEIDVVHGALTS</sequence>
<organism evidence="5 6">
    <name type="scientific">Candidatus Nitrosotalea okcheonensis</name>
    <dbReference type="NCBI Taxonomy" id="1903276"/>
    <lineage>
        <taxon>Archaea</taxon>
        <taxon>Nitrososphaerota</taxon>
        <taxon>Nitrososphaeria</taxon>
        <taxon>Nitrosotaleales</taxon>
        <taxon>Nitrosotaleaceae</taxon>
        <taxon>Nitrosotalea</taxon>
    </lineage>
</organism>
<proteinExistence type="predicted"/>
<evidence type="ECO:0000313" key="6">
    <source>
        <dbReference type="Proteomes" id="UP000230607"/>
    </source>
</evidence>
<dbReference type="GO" id="GO:0009055">
    <property type="term" value="F:electron transfer activity"/>
    <property type="evidence" value="ECO:0007669"/>
    <property type="project" value="InterPro"/>
</dbReference>
<evidence type="ECO:0000256" key="2">
    <source>
        <dbReference type="ARBA" id="ARBA00023008"/>
    </source>
</evidence>
<evidence type="ECO:0000256" key="1">
    <source>
        <dbReference type="ARBA" id="ARBA00022723"/>
    </source>
</evidence>
<dbReference type="RefSeq" id="WP_157928133.1">
    <property type="nucleotide sequence ID" value="NZ_LT841358.1"/>
</dbReference>
<keyword evidence="3" id="KW-1133">Transmembrane helix</keyword>
<keyword evidence="3" id="KW-0812">Transmembrane</keyword>
<dbReference type="InterPro" id="IPR000923">
    <property type="entry name" value="BlueCu_1"/>
</dbReference>
<feature type="transmembrane region" description="Helical" evidence="3">
    <location>
        <begin position="12"/>
        <end position="33"/>
    </location>
</feature>
<keyword evidence="3" id="KW-0472">Membrane</keyword>
<dbReference type="Proteomes" id="UP000230607">
    <property type="component" value="Chromosome 1"/>
</dbReference>
<evidence type="ECO:0000259" key="4">
    <source>
        <dbReference type="Pfam" id="PF00127"/>
    </source>
</evidence>
<dbReference type="EMBL" id="LT841358">
    <property type="protein sequence ID" value="SMH72342.1"/>
    <property type="molecule type" value="Genomic_DNA"/>
</dbReference>